<proteinExistence type="predicted"/>
<organism evidence="1 2">
    <name type="scientific">Desulfovibrio porci</name>
    <dbReference type="NCBI Taxonomy" id="2605782"/>
    <lineage>
        <taxon>Bacteria</taxon>
        <taxon>Pseudomonadati</taxon>
        <taxon>Thermodesulfobacteriota</taxon>
        <taxon>Desulfovibrionia</taxon>
        <taxon>Desulfovibrionales</taxon>
        <taxon>Desulfovibrionaceae</taxon>
        <taxon>Desulfovibrio</taxon>
    </lineage>
</organism>
<evidence type="ECO:0008006" key="3">
    <source>
        <dbReference type="Google" id="ProtNLM"/>
    </source>
</evidence>
<dbReference type="Proteomes" id="UP000477488">
    <property type="component" value="Unassembled WGS sequence"/>
</dbReference>
<dbReference type="RefSeq" id="WP_154510905.1">
    <property type="nucleotide sequence ID" value="NZ_DBFWWU010000045.1"/>
</dbReference>
<protein>
    <recommendedName>
        <fullName evidence="3">DUF5655 domain-containing protein</fullName>
    </recommendedName>
</protein>
<gene>
    <name evidence="1" type="ORF">FYJ44_07865</name>
</gene>
<dbReference type="AlphaFoldDB" id="A0A6L5XLH2"/>
<accession>A0A6L5XLH2</accession>
<sequence length="139" mass="15599">MSAACPQEVREFLDNWQTDPLNARRAFTAYRDFLANLPGVSLDFKARPGVSYSLRARHEAQQKRELFVLVDVVDDEPESRWLSVCFYADMITDPDELGDYVPEGLMGEDACCFNLDEDDAAVRDYIAARLAEAAKNAAA</sequence>
<reference evidence="1 2" key="1">
    <citation type="submission" date="2019-09" db="EMBL/GenBank/DDBJ databases">
        <title>In-depth cultivation of the pig gut microbiome towards novel bacterial diversity and tailored functional studies.</title>
        <authorList>
            <person name="Wylensek D."/>
            <person name="Hitch T.C.A."/>
            <person name="Clavel T."/>
        </authorList>
    </citation>
    <scope>NUCLEOTIDE SEQUENCE [LARGE SCALE GENOMIC DNA]</scope>
    <source>
        <strain evidence="1 2">PG-178-WT-4</strain>
    </source>
</reference>
<dbReference type="EMBL" id="VUMH01000006">
    <property type="protein sequence ID" value="MSS27958.1"/>
    <property type="molecule type" value="Genomic_DNA"/>
</dbReference>
<keyword evidence="2" id="KW-1185">Reference proteome</keyword>
<evidence type="ECO:0000313" key="1">
    <source>
        <dbReference type="EMBL" id="MSS27958.1"/>
    </source>
</evidence>
<comment type="caution">
    <text evidence="1">The sequence shown here is derived from an EMBL/GenBank/DDBJ whole genome shotgun (WGS) entry which is preliminary data.</text>
</comment>
<evidence type="ECO:0000313" key="2">
    <source>
        <dbReference type="Proteomes" id="UP000477488"/>
    </source>
</evidence>
<name>A0A6L5XLH2_9BACT</name>